<protein>
    <submittedName>
        <fullName evidence="2">Fasciclin-1</fullName>
    </submittedName>
</protein>
<dbReference type="InterPro" id="IPR036378">
    <property type="entry name" value="FAS1_dom_sf"/>
</dbReference>
<reference evidence="2 3" key="1">
    <citation type="journal article" date="2021" name="Elife">
        <title>Chloroplast acquisition without the gene transfer in kleptoplastic sea slugs, Plakobranchus ocellatus.</title>
        <authorList>
            <person name="Maeda T."/>
            <person name="Takahashi S."/>
            <person name="Yoshida T."/>
            <person name="Shimamura S."/>
            <person name="Takaki Y."/>
            <person name="Nagai Y."/>
            <person name="Toyoda A."/>
            <person name="Suzuki Y."/>
            <person name="Arimoto A."/>
            <person name="Ishii H."/>
            <person name="Satoh N."/>
            <person name="Nishiyama T."/>
            <person name="Hasebe M."/>
            <person name="Maruyama T."/>
            <person name="Minagawa J."/>
            <person name="Obokata J."/>
            <person name="Shigenobu S."/>
        </authorList>
    </citation>
    <scope>NUCLEOTIDE SEQUENCE [LARGE SCALE GENOMIC DNA]</scope>
</reference>
<organism evidence="2 3">
    <name type="scientific">Elysia marginata</name>
    <dbReference type="NCBI Taxonomy" id="1093978"/>
    <lineage>
        <taxon>Eukaryota</taxon>
        <taxon>Metazoa</taxon>
        <taxon>Spiralia</taxon>
        <taxon>Lophotrochozoa</taxon>
        <taxon>Mollusca</taxon>
        <taxon>Gastropoda</taxon>
        <taxon>Heterobranchia</taxon>
        <taxon>Euthyneura</taxon>
        <taxon>Panpulmonata</taxon>
        <taxon>Sacoglossa</taxon>
        <taxon>Placobranchoidea</taxon>
        <taxon>Plakobranchidae</taxon>
        <taxon>Elysia</taxon>
    </lineage>
</organism>
<evidence type="ECO:0000313" key="2">
    <source>
        <dbReference type="EMBL" id="GFS09709.1"/>
    </source>
</evidence>
<dbReference type="GO" id="GO:0005615">
    <property type="term" value="C:extracellular space"/>
    <property type="evidence" value="ECO:0007669"/>
    <property type="project" value="TreeGrafter"/>
</dbReference>
<proteinExistence type="predicted"/>
<dbReference type="Gene3D" id="2.30.180.10">
    <property type="entry name" value="FAS1 domain"/>
    <property type="match status" value="2"/>
</dbReference>
<feature type="domain" description="FAS1" evidence="1">
    <location>
        <begin position="88"/>
        <end position="237"/>
    </location>
</feature>
<name>A0AAV4IHU0_9GAST</name>
<comment type="caution">
    <text evidence="2">The sequence shown here is derived from an EMBL/GenBank/DDBJ whole genome shotgun (WGS) entry which is preliminary data.</text>
</comment>
<dbReference type="PROSITE" id="PS50213">
    <property type="entry name" value="FAS1"/>
    <property type="match status" value="2"/>
</dbReference>
<dbReference type="Pfam" id="PF02469">
    <property type="entry name" value="Fasciclin"/>
    <property type="match status" value="2"/>
</dbReference>
<dbReference type="SUPFAM" id="SSF82153">
    <property type="entry name" value="FAS1 domain"/>
    <property type="match status" value="2"/>
</dbReference>
<evidence type="ECO:0000259" key="1">
    <source>
        <dbReference type="PROSITE" id="PS50213"/>
    </source>
</evidence>
<dbReference type="InterPro" id="IPR050904">
    <property type="entry name" value="Adhesion/Biosynth-related"/>
</dbReference>
<gene>
    <name evidence="2" type="ORF">ElyMa_001304600</name>
</gene>
<dbReference type="PANTHER" id="PTHR10900:SF77">
    <property type="entry name" value="FI19380P1"/>
    <property type="match status" value="1"/>
</dbReference>
<accession>A0AAV4IHU0</accession>
<feature type="non-terminal residue" evidence="2">
    <location>
        <position position="421"/>
    </location>
</feature>
<dbReference type="AlphaFoldDB" id="A0AAV4IHU0"/>
<feature type="domain" description="FAS1" evidence="1">
    <location>
        <begin position="242"/>
        <end position="404"/>
    </location>
</feature>
<dbReference type="EMBL" id="BMAT01002595">
    <property type="protein sequence ID" value="GFS09709.1"/>
    <property type="molecule type" value="Genomic_DNA"/>
</dbReference>
<dbReference type="InterPro" id="IPR000782">
    <property type="entry name" value="FAS1_domain"/>
</dbReference>
<dbReference type="PANTHER" id="PTHR10900">
    <property type="entry name" value="PERIOSTIN-RELATED"/>
    <property type="match status" value="1"/>
</dbReference>
<sequence>MVFDRVPFGAKSSPSLLHATIKNPLEKCTENKAVLELKGNLYVNDLLSGSDFEDEAWQLIADANKIMEEADMELTKWSSNSQVVAKAIQKEFYLRIDVTDSTKFKAIIEEAKLVSLYQGASPLTLFVFVDAAFNRLPPYRVTNLYDKASANNEGAKEYVASFTVNGIVETSFFSDATPYQSKSVLQRKIFLNRRALRVGNVASGRAGQYKYFANGGIIVQPNIQAGQHVIHVLDRVLPMPLTMTILAYVSGHGPDKTLYKFFELFMLRLRWARQENSVKNYAQQVEPVLSNLDSPSTFFLPTDQAVLRIPAGIRGELLGNPLKLLRIITLHIIPKKAVYTSLVNHYEQFNTQYNSGRVVFSKHFDREAVYVSGALNGGSTVTARVNSPNITVLNGVVHHVDEVLGFVYKTVLEEIQLDPVT</sequence>
<evidence type="ECO:0000313" key="3">
    <source>
        <dbReference type="Proteomes" id="UP000762676"/>
    </source>
</evidence>
<dbReference type="SMART" id="SM00554">
    <property type="entry name" value="FAS1"/>
    <property type="match status" value="2"/>
</dbReference>
<keyword evidence="3" id="KW-1185">Reference proteome</keyword>
<dbReference type="Proteomes" id="UP000762676">
    <property type="component" value="Unassembled WGS sequence"/>
</dbReference>